<keyword evidence="5" id="KW-0949">S-adenosyl-L-methionine</keyword>
<evidence type="ECO:0000259" key="11">
    <source>
        <dbReference type="PROSITE" id="PS50867"/>
    </source>
</evidence>
<dbReference type="InterPro" id="IPR036987">
    <property type="entry name" value="SRA-YDG_sf"/>
</dbReference>
<dbReference type="PANTHER" id="PTHR45660:SF13">
    <property type="entry name" value="HISTONE-LYSINE N-METHYLTRANSFERASE SETMAR"/>
    <property type="match status" value="1"/>
</dbReference>
<keyword evidence="2" id="KW-0158">Chromosome</keyword>
<evidence type="ECO:0000256" key="7">
    <source>
        <dbReference type="ARBA" id="ARBA00023242"/>
    </source>
</evidence>
<dbReference type="OMA" id="NINESWS"/>
<dbReference type="InterPro" id="IPR046341">
    <property type="entry name" value="SET_dom_sf"/>
</dbReference>
<evidence type="ECO:0000259" key="12">
    <source>
        <dbReference type="PROSITE" id="PS50868"/>
    </source>
</evidence>
<dbReference type="PROSITE" id="PS51575">
    <property type="entry name" value="SAM_MT43_SUVAR39_2"/>
    <property type="match status" value="1"/>
</dbReference>
<comment type="caution">
    <text evidence="14">The sequence shown here is derived from an EMBL/GenBank/DDBJ whole genome shotgun (WGS) entry which is preliminary data.</text>
</comment>
<evidence type="ECO:0000259" key="10">
    <source>
        <dbReference type="PROSITE" id="PS50280"/>
    </source>
</evidence>
<dbReference type="Pfam" id="PF00856">
    <property type="entry name" value="SET"/>
    <property type="match status" value="1"/>
</dbReference>
<evidence type="ECO:0000256" key="3">
    <source>
        <dbReference type="ARBA" id="ARBA00022603"/>
    </source>
</evidence>
<evidence type="ECO:0000256" key="2">
    <source>
        <dbReference type="ARBA" id="ARBA00022454"/>
    </source>
</evidence>
<evidence type="ECO:0000256" key="6">
    <source>
        <dbReference type="ARBA" id="ARBA00022853"/>
    </source>
</evidence>
<dbReference type="Gene3D" id="2.30.280.10">
    <property type="entry name" value="SRA-YDG"/>
    <property type="match status" value="1"/>
</dbReference>
<feature type="domain" description="SET" evidence="10">
    <location>
        <begin position="501"/>
        <end position="652"/>
    </location>
</feature>
<dbReference type="PROSITE" id="PS50867">
    <property type="entry name" value="PRE_SET"/>
    <property type="match status" value="1"/>
</dbReference>
<sequence length="673" mass="74751">MERRRGWASNAEPLDVKPLRTLSPMFPASLGFMASASPGAPPFVCITPFDSSGSPSGETSSGFPPPLPTYAAKTTNGTFRTPSSANTRSRSYRTSQQPPMITPLNEDSGMCTSTSGRKIKRTSHFNNYDMGSSESEAKKKRLRRKQQKPQDILVLPSSGDPHESVDLILMTFDALRRRLLQVEECNNLMKRPDLKAGSIMMDYDLRVNAGKIMGKIPGVDIGDIFYFRFELCLIGLHSPSMAGIDYMTTKLDNDNDTLAISIVSSGGYDDESNDPDILVYTGQGGSKANDSTKQVDDQKLERGNLALERSLHRANQVRVIRAIKDPNAQNGKIYYYDGLYNINESWSEKGKSGFNVFKYKLLREPEQPDGLLTWTTTEKWKVNPASRPGVVISDISSGQETYPVCVVNEVDMNEQLDSFSYSTKVSYLRPISLMKTLHSCSCKNVCVPADPCSCAQQNGSDLPYGPTGLLVNKKGLIIECNSMCQCSKNCRNRITQKGLSIRLEIFKTKNRGWGIRSWEPIRAGTFVFEYTGEVIDTINVNYDGKDDNYLFETSHSDAQDGSAAAGDTSFKWNYIPELLGEAPISEDSSETANSFPIVISAKRYGNVSRFMNHSCSPNLFWQPVQHDYGEPHIMFFAIKHIPPMTELTYNYGQSGRKSTPCLCGSHKCRGSFG</sequence>
<keyword evidence="7 8" id="KW-0539">Nucleus</keyword>
<evidence type="ECO:0000256" key="8">
    <source>
        <dbReference type="PROSITE-ProRule" id="PRU00358"/>
    </source>
</evidence>
<keyword evidence="6" id="KW-0156">Chromatin regulator</keyword>
<dbReference type="EMBL" id="LFYR01001803">
    <property type="protein sequence ID" value="KMZ59082.1"/>
    <property type="molecule type" value="Genomic_DNA"/>
</dbReference>
<dbReference type="GO" id="GO:0005634">
    <property type="term" value="C:nucleus"/>
    <property type="evidence" value="ECO:0007669"/>
    <property type="project" value="UniProtKB-SubCell"/>
</dbReference>
<dbReference type="GO" id="GO:0042054">
    <property type="term" value="F:histone methyltransferase activity"/>
    <property type="evidence" value="ECO:0000318"/>
    <property type="project" value="GO_Central"/>
</dbReference>
<proteinExistence type="predicted"/>
<dbReference type="InterPro" id="IPR003105">
    <property type="entry name" value="SRA_YDG"/>
</dbReference>
<gene>
    <name evidence="14" type="ORF">ZOSMA_6G00100</name>
</gene>
<dbReference type="SUPFAM" id="SSF88697">
    <property type="entry name" value="PUA domain-like"/>
    <property type="match status" value="1"/>
</dbReference>
<evidence type="ECO:0000256" key="9">
    <source>
        <dbReference type="SAM" id="MobiDB-lite"/>
    </source>
</evidence>
<dbReference type="InterPro" id="IPR025794">
    <property type="entry name" value="H3-K9-MeTrfase_plant"/>
</dbReference>
<reference evidence="15" key="1">
    <citation type="journal article" date="2016" name="Nature">
        <title>The genome of the seagrass Zostera marina reveals angiosperm adaptation to the sea.</title>
        <authorList>
            <person name="Olsen J.L."/>
            <person name="Rouze P."/>
            <person name="Verhelst B."/>
            <person name="Lin Y.-C."/>
            <person name="Bayer T."/>
            <person name="Collen J."/>
            <person name="Dattolo E."/>
            <person name="De Paoli E."/>
            <person name="Dittami S."/>
            <person name="Maumus F."/>
            <person name="Michel G."/>
            <person name="Kersting A."/>
            <person name="Lauritano C."/>
            <person name="Lohaus R."/>
            <person name="Toepel M."/>
            <person name="Tonon T."/>
            <person name="Vanneste K."/>
            <person name="Amirebrahimi M."/>
            <person name="Brakel J."/>
            <person name="Bostroem C."/>
            <person name="Chovatia M."/>
            <person name="Grimwood J."/>
            <person name="Jenkins J.W."/>
            <person name="Jueterbock A."/>
            <person name="Mraz A."/>
            <person name="Stam W.T."/>
            <person name="Tice H."/>
            <person name="Bornberg-Bauer E."/>
            <person name="Green P.J."/>
            <person name="Pearson G.A."/>
            <person name="Procaccini G."/>
            <person name="Duarte C.M."/>
            <person name="Schmutz J."/>
            <person name="Reusch T.B.H."/>
            <person name="Van de Peer Y."/>
        </authorList>
    </citation>
    <scope>NUCLEOTIDE SEQUENCE [LARGE SCALE GENOMIC DNA]</scope>
    <source>
        <strain evidence="15">cv. Finnish</strain>
    </source>
</reference>
<dbReference type="GO" id="GO:0003690">
    <property type="term" value="F:double-stranded DNA binding"/>
    <property type="evidence" value="ECO:0000318"/>
    <property type="project" value="GO_Central"/>
</dbReference>
<organism evidence="14 15">
    <name type="scientific">Zostera marina</name>
    <name type="common">Eelgrass</name>
    <dbReference type="NCBI Taxonomy" id="29655"/>
    <lineage>
        <taxon>Eukaryota</taxon>
        <taxon>Viridiplantae</taxon>
        <taxon>Streptophyta</taxon>
        <taxon>Embryophyta</taxon>
        <taxon>Tracheophyta</taxon>
        <taxon>Spermatophyta</taxon>
        <taxon>Magnoliopsida</taxon>
        <taxon>Liliopsida</taxon>
        <taxon>Zosteraceae</taxon>
        <taxon>Zostera</taxon>
    </lineage>
</organism>
<keyword evidence="4 14" id="KW-0808">Transferase</keyword>
<feature type="compositionally biased region" description="Basic residues" evidence="9">
    <location>
        <begin position="138"/>
        <end position="147"/>
    </location>
</feature>
<evidence type="ECO:0000313" key="14">
    <source>
        <dbReference type="EMBL" id="KMZ59082.1"/>
    </source>
</evidence>
<keyword evidence="3 14" id="KW-0489">Methyltransferase</keyword>
<dbReference type="PANTHER" id="PTHR45660">
    <property type="entry name" value="HISTONE-LYSINE N-METHYLTRANSFERASE SETMAR"/>
    <property type="match status" value="1"/>
</dbReference>
<dbReference type="InterPro" id="IPR007728">
    <property type="entry name" value="Pre-SET_dom"/>
</dbReference>
<dbReference type="InterPro" id="IPR051357">
    <property type="entry name" value="H3K9_HMTase_SUVAR3-9"/>
</dbReference>
<feature type="region of interest" description="Disordered" evidence="9">
    <location>
        <begin position="50"/>
        <end position="158"/>
    </location>
</feature>
<dbReference type="InterPro" id="IPR015947">
    <property type="entry name" value="PUA-like_sf"/>
</dbReference>
<evidence type="ECO:0000313" key="15">
    <source>
        <dbReference type="Proteomes" id="UP000036987"/>
    </source>
</evidence>
<dbReference type="InterPro" id="IPR001214">
    <property type="entry name" value="SET_dom"/>
</dbReference>
<protein>
    <submittedName>
        <fullName evidence="14">Histone-lysine N-methyltransferase</fullName>
    </submittedName>
</protein>
<evidence type="ECO:0000259" key="13">
    <source>
        <dbReference type="PROSITE" id="PS51015"/>
    </source>
</evidence>
<dbReference type="FunFam" id="2.30.280.10:FF:000003">
    <property type="entry name" value="Histone-lysine N-methyltransferase, H3 lysine-9 specific SUVH5"/>
    <property type="match status" value="1"/>
</dbReference>
<name>A0A0K9NSN7_ZOSMR</name>
<dbReference type="AlphaFoldDB" id="A0A0K9NSN7"/>
<dbReference type="SUPFAM" id="SSF82199">
    <property type="entry name" value="SET domain"/>
    <property type="match status" value="1"/>
</dbReference>
<evidence type="ECO:0000256" key="1">
    <source>
        <dbReference type="ARBA" id="ARBA00004286"/>
    </source>
</evidence>
<evidence type="ECO:0000256" key="4">
    <source>
        <dbReference type="ARBA" id="ARBA00022679"/>
    </source>
</evidence>
<feature type="domain" description="Post-SET" evidence="12">
    <location>
        <begin position="657"/>
        <end position="673"/>
    </location>
</feature>
<accession>A0A0K9NSN7</accession>
<dbReference type="SMART" id="SM00468">
    <property type="entry name" value="PreSET"/>
    <property type="match status" value="1"/>
</dbReference>
<dbReference type="InterPro" id="IPR003616">
    <property type="entry name" value="Post-SET_dom"/>
</dbReference>
<dbReference type="Pfam" id="PF05033">
    <property type="entry name" value="Pre-SET"/>
    <property type="match status" value="1"/>
</dbReference>
<feature type="domain" description="Pre-SET" evidence="11">
    <location>
        <begin position="438"/>
        <end position="498"/>
    </location>
</feature>
<dbReference type="SMART" id="SM00317">
    <property type="entry name" value="SET"/>
    <property type="match status" value="1"/>
</dbReference>
<dbReference type="GO" id="GO:0005694">
    <property type="term" value="C:chromosome"/>
    <property type="evidence" value="ECO:0007669"/>
    <property type="project" value="UniProtKB-SubCell"/>
</dbReference>
<feature type="domain" description="YDG" evidence="13">
    <location>
        <begin position="214"/>
        <end position="363"/>
    </location>
</feature>
<dbReference type="Gene3D" id="2.170.270.10">
    <property type="entry name" value="SET domain"/>
    <property type="match status" value="1"/>
</dbReference>
<dbReference type="Proteomes" id="UP000036987">
    <property type="component" value="Unassembled WGS sequence"/>
</dbReference>
<dbReference type="PROSITE" id="PS50868">
    <property type="entry name" value="POST_SET"/>
    <property type="match status" value="1"/>
</dbReference>
<dbReference type="OrthoDB" id="5792673at2759"/>
<dbReference type="PROSITE" id="PS50280">
    <property type="entry name" value="SET"/>
    <property type="match status" value="1"/>
</dbReference>
<dbReference type="SMART" id="SM00466">
    <property type="entry name" value="SRA"/>
    <property type="match status" value="1"/>
</dbReference>
<dbReference type="Pfam" id="PF02182">
    <property type="entry name" value="SAD_SRA"/>
    <property type="match status" value="1"/>
</dbReference>
<dbReference type="STRING" id="29655.A0A0K9NSN7"/>
<feature type="compositionally biased region" description="Polar residues" evidence="9">
    <location>
        <begin position="72"/>
        <end position="99"/>
    </location>
</feature>
<evidence type="ECO:0000256" key="5">
    <source>
        <dbReference type="ARBA" id="ARBA00022691"/>
    </source>
</evidence>
<dbReference type="GO" id="GO:0032259">
    <property type="term" value="P:methylation"/>
    <property type="evidence" value="ECO:0007669"/>
    <property type="project" value="UniProtKB-KW"/>
</dbReference>
<feature type="compositionally biased region" description="Polar residues" evidence="9">
    <location>
        <begin position="124"/>
        <end position="134"/>
    </location>
</feature>
<dbReference type="PROSITE" id="PS51015">
    <property type="entry name" value="YDG"/>
    <property type="match status" value="1"/>
</dbReference>
<comment type="subcellular location">
    <subcellularLocation>
        <location evidence="1">Chromosome</location>
    </subcellularLocation>
    <subcellularLocation>
        <location evidence="8">Nucleus</location>
    </subcellularLocation>
</comment>
<dbReference type="GO" id="GO:0008270">
    <property type="term" value="F:zinc ion binding"/>
    <property type="evidence" value="ECO:0007669"/>
    <property type="project" value="InterPro"/>
</dbReference>
<feature type="compositionally biased region" description="Low complexity" evidence="9">
    <location>
        <begin position="51"/>
        <end position="62"/>
    </location>
</feature>
<keyword evidence="15" id="KW-1185">Reference proteome</keyword>